<gene>
    <name evidence="2" type="ORF">ACFSBL_19590</name>
</gene>
<dbReference type="InterPro" id="IPR035923">
    <property type="entry name" value="TT1751-like_sf"/>
</dbReference>
<dbReference type="Proteomes" id="UP001597034">
    <property type="component" value="Unassembled WGS sequence"/>
</dbReference>
<evidence type="ECO:0000313" key="2">
    <source>
        <dbReference type="EMBL" id="MFD1647899.1"/>
    </source>
</evidence>
<dbReference type="RefSeq" id="WP_256401624.1">
    <property type="nucleotide sequence ID" value="NZ_JANHJR010000004.1"/>
</dbReference>
<protein>
    <submittedName>
        <fullName evidence="2">DUF302 domain-containing protein</fullName>
    </submittedName>
</protein>
<dbReference type="PIRSF" id="PIRSF021774">
    <property type="entry name" value="UCP021774"/>
    <property type="match status" value="1"/>
</dbReference>
<name>A0ABD6DNM0_9EURY</name>
<dbReference type="PANTHER" id="PTHR38342">
    <property type="entry name" value="SLR5037 PROTEIN"/>
    <property type="match status" value="1"/>
</dbReference>
<dbReference type="Pfam" id="PF03625">
    <property type="entry name" value="DUF302"/>
    <property type="match status" value="1"/>
</dbReference>
<evidence type="ECO:0000313" key="3">
    <source>
        <dbReference type="Proteomes" id="UP001597034"/>
    </source>
</evidence>
<comment type="caution">
    <text evidence="2">The sequence shown here is derived from an EMBL/GenBank/DDBJ whole genome shotgun (WGS) entry which is preliminary data.</text>
</comment>
<dbReference type="InterPro" id="IPR016796">
    <property type="entry name" value="UCP021774"/>
</dbReference>
<reference evidence="2 3" key="1">
    <citation type="journal article" date="2019" name="Int. J. Syst. Evol. Microbiol.">
        <title>The Global Catalogue of Microorganisms (GCM) 10K type strain sequencing project: providing services to taxonomists for standard genome sequencing and annotation.</title>
        <authorList>
            <consortium name="The Broad Institute Genomics Platform"/>
            <consortium name="The Broad Institute Genome Sequencing Center for Infectious Disease"/>
            <person name="Wu L."/>
            <person name="Ma J."/>
        </authorList>
    </citation>
    <scope>NUCLEOTIDE SEQUENCE [LARGE SCALE GENOMIC DNA]</scope>
    <source>
        <strain evidence="2 3">CGMCC 1.10390</strain>
    </source>
</reference>
<dbReference type="EMBL" id="JBHUDO010000004">
    <property type="protein sequence ID" value="MFD1647899.1"/>
    <property type="molecule type" value="Genomic_DNA"/>
</dbReference>
<proteinExistence type="predicted"/>
<dbReference type="CDD" id="cd14797">
    <property type="entry name" value="DUF302"/>
    <property type="match status" value="1"/>
</dbReference>
<dbReference type="PANTHER" id="PTHR38342:SF1">
    <property type="entry name" value="SLR5037 PROTEIN"/>
    <property type="match status" value="1"/>
</dbReference>
<dbReference type="InterPro" id="IPR005180">
    <property type="entry name" value="DUF302"/>
</dbReference>
<feature type="domain" description="DUF302" evidence="1">
    <location>
        <begin position="35"/>
        <end position="98"/>
    </location>
</feature>
<organism evidence="2 3">
    <name type="scientific">Haloarchaeobius litoreus</name>
    <dbReference type="NCBI Taxonomy" id="755306"/>
    <lineage>
        <taxon>Archaea</taxon>
        <taxon>Methanobacteriati</taxon>
        <taxon>Methanobacteriota</taxon>
        <taxon>Stenosarchaea group</taxon>
        <taxon>Halobacteria</taxon>
        <taxon>Halobacteriales</taxon>
        <taxon>Halorubellaceae</taxon>
        <taxon>Haloarchaeobius</taxon>
    </lineage>
</organism>
<dbReference type="SUPFAM" id="SSF103247">
    <property type="entry name" value="TT1751-like"/>
    <property type="match status" value="1"/>
</dbReference>
<evidence type="ECO:0000259" key="1">
    <source>
        <dbReference type="Pfam" id="PF03625"/>
    </source>
</evidence>
<dbReference type="Gene3D" id="3.30.310.70">
    <property type="entry name" value="TT1751-like domain"/>
    <property type="match status" value="1"/>
</dbReference>
<dbReference type="AlphaFoldDB" id="A0ABD6DNM0"/>
<keyword evidence="3" id="KW-1185">Reference proteome</keyword>
<sequence length="139" mass="15193">MEYTIQTSVTGEFDDVVDTTIAALEDEGFGVLCDIDIQATLEEKLGEEFRQYRILGACNPPLAYEGLTEEIELGALLPCNVIVYETDAGEVMVSAVDPQQLIDIADNEALDSIANEVHDRFERVLTSVADESESSSEAK</sequence>
<accession>A0ABD6DNM0</accession>